<dbReference type="InParanoid" id="A0A059B3S1"/>
<dbReference type="AlphaFoldDB" id="A0A059B3S1"/>
<evidence type="ECO:0000313" key="1">
    <source>
        <dbReference type="EMBL" id="KCW60778.1"/>
    </source>
</evidence>
<sequence length="137" mass="15749">MDWARIIKGLGWAKHLLSKFGPYSGQALSLTRAIEVKRPSKPLSQSSAYSRSFCPANQRQNLLLTLPHPVLFGSRCSRTLELRIHVLHQTFDNLEPWSFRFSLSMLSSKSMEYLKFQVLSSCGQHKKDCLVHFELRV</sequence>
<gene>
    <name evidence="1" type="ORF">EUGRSUZ_H03513</name>
</gene>
<name>A0A059B3S1_EUCGR</name>
<reference evidence="1" key="1">
    <citation type="submission" date="2013-07" db="EMBL/GenBank/DDBJ databases">
        <title>The genome of Eucalyptus grandis.</title>
        <authorList>
            <person name="Schmutz J."/>
            <person name="Hayes R."/>
            <person name="Myburg A."/>
            <person name="Tuskan G."/>
            <person name="Grattapaglia D."/>
            <person name="Rokhsar D.S."/>
        </authorList>
    </citation>
    <scope>NUCLEOTIDE SEQUENCE</scope>
    <source>
        <tissue evidence="1">Leaf extractions</tissue>
    </source>
</reference>
<proteinExistence type="predicted"/>
<dbReference type="EMBL" id="KK198760">
    <property type="protein sequence ID" value="KCW60778.1"/>
    <property type="molecule type" value="Genomic_DNA"/>
</dbReference>
<dbReference type="Gramene" id="KCW60778">
    <property type="protein sequence ID" value="KCW60778"/>
    <property type="gene ID" value="EUGRSUZ_H03513"/>
</dbReference>
<accession>A0A059B3S1</accession>
<protein>
    <submittedName>
        <fullName evidence="1">Uncharacterized protein</fullName>
    </submittedName>
</protein>
<organism evidence="1">
    <name type="scientific">Eucalyptus grandis</name>
    <name type="common">Flooded gum</name>
    <dbReference type="NCBI Taxonomy" id="71139"/>
    <lineage>
        <taxon>Eukaryota</taxon>
        <taxon>Viridiplantae</taxon>
        <taxon>Streptophyta</taxon>
        <taxon>Embryophyta</taxon>
        <taxon>Tracheophyta</taxon>
        <taxon>Spermatophyta</taxon>
        <taxon>Magnoliopsida</taxon>
        <taxon>eudicotyledons</taxon>
        <taxon>Gunneridae</taxon>
        <taxon>Pentapetalae</taxon>
        <taxon>rosids</taxon>
        <taxon>malvids</taxon>
        <taxon>Myrtales</taxon>
        <taxon>Myrtaceae</taxon>
        <taxon>Myrtoideae</taxon>
        <taxon>Eucalypteae</taxon>
        <taxon>Eucalyptus</taxon>
    </lineage>
</organism>